<dbReference type="GO" id="GO:0035267">
    <property type="term" value="C:NuA4 histone acetyltransferase complex"/>
    <property type="evidence" value="ECO:0007669"/>
    <property type="project" value="InterPro"/>
</dbReference>
<dbReference type="GO" id="GO:0000812">
    <property type="term" value="C:Swr1 complex"/>
    <property type="evidence" value="ECO:0007669"/>
    <property type="project" value="TreeGrafter"/>
</dbReference>
<dbReference type="GO" id="GO:0000122">
    <property type="term" value="P:negative regulation of transcription by RNA polymerase II"/>
    <property type="evidence" value="ECO:0007669"/>
    <property type="project" value="TreeGrafter"/>
</dbReference>
<dbReference type="Proteomes" id="UP000236161">
    <property type="component" value="Unassembled WGS sequence"/>
</dbReference>
<dbReference type="GO" id="GO:0003714">
    <property type="term" value="F:transcription corepressor activity"/>
    <property type="evidence" value="ECO:0007669"/>
    <property type="project" value="TreeGrafter"/>
</dbReference>
<dbReference type="PANTHER" id="PTHR12855:SF10">
    <property type="entry name" value="DNA METHYLTRANSFERASE 1-ASSOCIATED PROTEIN 1"/>
    <property type="match status" value="1"/>
</dbReference>
<keyword evidence="4" id="KW-0804">Transcription</keyword>
<evidence type="ECO:0000256" key="2">
    <source>
        <dbReference type="ARBA" id="ARBA00022853"/>
    </source>
</evidence>
<dbReference type="EMBL" id="KZ451976">
    <property type="protein sequence ID" value="PKA55888.1"/>
    <property type="molecule type" value="Genomic_DNA"/>
</dbReference>
<dbReference type="SMART" id="SM00717">
    <property type="entry name" value="SANT"/>
    <property type="match status" value="1"/>
</dbReference>
<dbReference type="InterPro" id="IPR001005">
    <property type="entry name" value="SANT/Myb"/>
</dbReference>
<feature type="compositionally biased region" description="Basic and acidic residues" evidence="6">
    <location>
        <begin position="423"/>
        <end position="437"/>
    </location>
</feature>
<dbReference type="OrthoDB" id="19740at2759"/>
<feature type="compositionally biased region" description="Basic and acidic residues" evidence="6">
    <location>
        <begin position="17"/>
        <end position="33"/>
    </location>
</feature>
<comment type="subcellular location">
    <subcellularLocation>
        <location evidence="1">Nucleus</location>
    </subcellularLocation>
</comment>
<dbReference type="CDD" id="cd11658">
    <property type="entry name" value="SANT_DMAP1_like"/>
    <property type="match status" value="1"/>
</dbReference>
<feature type="compositionally biased region" description="Polar residues" evidence="6">
    <location>
        <begin position="302"/>
        <end position="314"/>
    </location>
</feature>
<dbReference type="AlphaFoldDB" id="A0A2I0AK13"/>
<dbReference type="Gene3D" id="1.10.10.60">
    <property type="entry name" value="Homeodomain-like"/>
    <property type="match status" value="1"/>
</dbReference>
<keyword evidence="2" id="KW-0156">Chromatin regulator</keyword>
<feature type="compositionally biased region" description="Acidic residues" evidence="6">
    <location>
        <begin position="283"/>
        <end position="294"/>
    </location>
</feature>
<keyword evidence="3" id="KW-0805">Transcription regulation</keyword>
<keyword evidence="5" id="KW-0539">Nucleus</keyword>
<evidence type="ECO:0000313" key="9">
    <source>
        <dbReference type="Proteomes" id="UP000236161"/>
    </source>
</evidence>
<reference evidence="8 9" key="1">
    <citation type="journal article" date="2017" name="Nature">
        <title>The Apostasia genome and the evolution of orchids.</title>
        <authorList>
            <person name="Zhang G.Q."/>
            <person name="Liu K.W."/>
            <person name="Li Z."/>
            <person name="Lohaus R."/>
            <person name="Hsiao Y.Y."/>
            <person name="Niu S.C."/>
            <person name="Wang J.Y."/>
            <person name="Lin Y.C."/>
            <person name="Xu Q."/>
            <person name="Chen L.J."/>
            <person name="Yoshida K."/>
            <person name="Fujiwara S."/>
            <person name="Wang Z.W."/>
            <person name="Zhang Y.Q."/>
            <person name="Mitsuda N."/>
            <person name="Wang M."/>
            <person name="Liu G.H."/>
            <person name="Pecoraro L."/>
            <person name="Huang H.X."/>
            <person name="Xiao X.J."/>
            <person name="Lin M."/>
            <person name="Wu X.Y."/>
            <person name="Wu W.L."/>
            <person name="Chen Y.Y."/>
            <person name="Chang S.B."/>
            <person name="Sakamoto S."/>
            <person name="Ohme-Takagi M."/>
            <person name="Yagi M."/>
            <person name="Zeng S.J."/>
            <person name="Shen C.Y."/>
            <person name="Yeh C.M."/>
            <person name="Luo Y.B."/>
            <person name="Tsai W.C."/>
            <person name="Van de Peer Y."/>
            <person name="Liu Z.J."/>
        </authorList>
    </citation>
    <scope>NUCLEOTIDE SEQUENCE [LARGE SCALE GENOMIC DNA]</scope>
    <source>
        <strain evidence="9">cv. Shenzhen</strain>
        <tissue evidence="8">Stem</tissue>
    </source>
</reference>
<dbReference type="Pfam" id="PF05499">
    <property type="entry name" value="DMAP1"/>
    <property type="match status" value="1"/>
</dbReference>
<evidence type="ECO:0000256" key="4">
    <source>
        <dbReference type="ARBA" id="ARBA00023163"/>
    </source>
</evidence>
<gene>
    <name evidence="8" type="ORF">AXF42_Ash014560</name>
</gene>
<evidence type="ECO:0000256" key="1">
    <source>
        <dbReference type="ARBA" id="ARBA00004123"/>
    </source>
</evidence>
<evidence type="ECO:0000256" key="5">
    <source>
        <dbReference type="ARBA" id="ARBA00023242"/>
    </source>
</evidence>
<feature type="region of interest" description="Disordered" evidence="6">
    <location>
        <begin position="410"/>
        <end position="483"/>
    </location>
</feature>
<evidence type="ECO:0000256" key="3">
    <source>
        <dbReference type="ARBA" id="ARBA00023015"/>
    </source>
</evidence>
<name>A0A2I0AK13_9ASPA</name>
<proteinExistence type="predicted"/>
<dbReference type="SUPFAM" id="SSF46689">
    <property type="entry name" value="Homeodomain-like"/>
    <property type="match status" value="1"/>
</dbReference>
<evidence type="ECO:0000256" key="6">
    <source>
        <dbReference type="SAM" id="MobiDB-lite"/>
    </source>
</evidence>
<feature type="compositionally biased region" description="Basic residues" evidence="6">
    <location>
        <begin position="473"/>
        <end position="483"/>
    </location>
</feature>
<feature type="region of interest" description="Disordered" evidence="6">
    <location>
        <begin position="1"/>
        <end position="33"/>
    </location>
</feature>
<sequence>MDAKDILGLPKSFPASQEKKPRPQKEPQRKPDGISREVYALTGGMAPLMPTIEVSHLKRRQAADKEKVTWQWLPFTNSARTDNLQLYHWVRVVNGVPPSGDYQFAKYNKVDKMFFPPPMRSIFCLDFCFQNLKGANVYLLSIVMWMQSVDVLKYTEEEYEKYLTDPMWTKEETDQLFDMCERFDLRFIVIADRFPTSRTVEELKSRYYSASRALVIARAPSAADVAGHPLVKEPYQVAQEIERKRALSAVLSRTKQQELRDNEILSEAKRIMELRMVSKESENADMPDDQIDIDVTDKDTPDSASPSSNVQLSSAAAPPAVVTDNASTPASLRMLRVYLRTHVLDQMVQAASSSAGPRTIKRVEQTLSDLGVHIKPKVPTKAVCAEHLELRKEILTLFNLQKQLQNKEAEASARDTLFTEAPDTPKRSYRGDMDRSFAPDAAGFGGEKTGKRDHKRKAPGRFIDAPPSPPQSKRPRKFKASDG</sequence>
<dbReference type="InterPro" id="IPR032563">
    <property type="entry name" value="DAMP1_SANT-like"/>
</dbReference>
<keyword evidence="9" id="KW-1185">Reference proteome</keyword>
<accession>A0A2I0AK13</accession>
<dbReference type="Pfam" id="PF16282">
    <property type="entry name" value="SANT_DAMP1_like"/>
    <property type="match status" value="1"/>
</dbReference>
<dbReference type="GO" id="GO:0006281">
    <property type="term" value="P:DNA repair"/>
    <property type="evidence" value="ECO:0007669"/>
    <property type="project" value="InterPro"/>
</dbReference>
<dbReference type="InterPro" id="IPR009057">
    <property type="entry name" value="Homeodomain-like_sf"/>
</dbReference>
<dbReference type="InterPro" id="IPR008468">
    <property type="entry name" value="DMAP1"/>
</dbReference>
<evidence type="ECO:0000259" key="7">
    <source>
        <dbReference type="SMART" id="SM00717"/>
    </source>
</evidence>
<evidence type="ECO:0000313" key="8">
    <source>
        <dbReference type="EMBL" id="PKA55888.1"/>
    </source>
</evidence>
<protein>
    <recommendedName>
        <fullName evidence="7">Myb-like domain-containing protein</fullName>
    </recommendedName>
</protein>
<dbReference type="GO" id="GO:0006338">
    <property type="term" value="P:chromatin remodeling"/>
    <property type="evidence" value="ECO:0007669"/>
    <property type="project" value="InterPro"/>
</dbReference>
<organism evidence="8 9">
    <name type="scientific">Apostasia shenzhenica</name>
    <dbReference type="NCBI Taxonomy" id="1088818"/>
    <lineage>
        <taxon>Eukaryota</taxon>
        <taxon>Viridiplantae</taxon>
        <taxon>Streptophyta</taxon>
        <taxon>Embryophyta</taxon>
        <taxon>Tracheophyta</taxon>
        <taxon>Spermatophyta</taxon>
        <taxon>Magnoliopsida</taxon>
        <taxon>Liliopsida</taxon>
        <taxon>Asparagales</taxon>
        <taxon>Orchidaceae</taxon>
        <taxon>Apostasioideae</taxon>
        <taxon>Apostasia</taxon>
    </lineage>
</organism>
<feature type="domain" description="Myb-like" evidence="7">
    <location>
        <begin position="164"/>
        <end position="213"/>
    </location>
</feature>
<dbReference type="STRING" id="1088818.A0A2I0AK13"/>
<dbReference type="FunFam" id="1.10.10.60:FF:000087">
    <property type="entry name" value="DNA methyltransferase 1-associated protein 1"/>
    <property type="match status" value="1"/>
</dbReference>
<dbReference type="InterPro" id="IPR027109">
    <property type="entry name" value="Swc4/Dmap1"/>
</dbReference>
<feature type="region of interest" description="Disordered" evidence="6">
    <location>
        <begin position="278"/>
        <end position="323"/>
    </location>
</feature>
<dbReference type="PANTHER" id="PTHR12855">
    <property type="entry name" value="DNA METHYLTRANSFERASE 1-ASSOCIATED PROTEIN 1 FAMILY MEMBER"/>
    <property type="match status" value="1"/>
</dbReference>